<dbReference type="Pfam" id="PF07733">
    <property type="entry name" value="DNA_pol3_alpha"/>
    <property type="match status" value="1"/>
</dbReference>
<dbReference type="InterPro" id="IPR040982">
    <property type="entry name" value="DNA_pol3_finger"/>
</dbReference>
<evidence type="ECO:0000313" key="14">
    <source>
        <dbReference type="Proteomes" id="UP000051491"/>
    </source>
</evidence>
<dbReference type="SUPFAM" id="SSF89550">
    <property type="entry name" value="PHP domain-like"/>
    <property type="match status" value="1"/>
</dbReference>
<dbReference type="InterPro" id="IPR029460">
    <property type="entry name" value="DNAPol_HHH"/>
</dbReference>
<dbReference type="NCBIfam" id="TIGR00594">
    <property type="entry name" value="polc"/>
    <property type="match status" value="1"/>
</dbReference>
<proteinExistence type="inferred from homology"/>
<evidence type="ECO:0000256" key="8">
    <source>
        <dbReference type="ARBA" id="ARBA00022932"/>
    </source>
</evidence>
<evidence type="ECO:0000256" key="10">
    <source>
        <dbReference type="ARBA" id="ARBA00026073"/>
    </source>
</evidence>
<evidence type="ECO:0000256" key="7">
    <source>
        <dbReference type="ARBA" id="ARBA00022705"/>
    </source>
</evidence>
<dbReference type="SUPFAM" id="SSF50249">
    <property type="entry name" value="Nucleic acid-binding proteins"/>
    <property type="match status" value="1"/>
</dbReference>
<dbReference type="STRING" id="89059.LAC1533_1191"/>
<dbReference type="RefSeq" id="WP_010494051.1">
    <property type="nucleotide sequence ID" value="NZ_JQBK01000011.1"/>
</dbReference>
<keyword evidence="5" id="KW-0808">Transferase</keyword>
<dbReference type="AlphaFoldDB" id="A0A0R2KJR0"/>
<dbReference type="Proteomes" id="UP000051491">
    <property type="component" value="Unassembled WGS sequence"/>
</dbReference>
<comment type="function">
    <text evidence="9">DNA polymerase III is a complex, multichain enzyme responsible for most of the replicative synthesis in bacteria. This DNA polymerase also exhibits 3' to 5' exonuclease activity. The alpha chain is the DNA polymerase.</text>
</comment>
<dbReference type="PANTHER" id="PTHR32294:SF0">
    <property type="entry name" value="DNA POLYMERASE III SUBUNIT ALPHA"/>
    <property type="match status" value="1"/>
</dbReference>
<dbReference type="InterPro" id="IPR004365">
    <property type="entry name" value="NA-bd_OB_tRNA"/>
</dbReference>
<dbReference type="InterPro" id="IPR012340">
    <property type="entry name" value="NA-bd_OB-fold"/>
</dbReference>
<reference evidence="13 14" key="1">
    <citation type="journal article" date="2015" name="Genome Announc.">
        <title>Expanding the biotechnology potential of lactobacilli through comparative genomics of 213 strains and associated genera.</title>
        <authorList>
            <person name="Sun Z."/>
            <person name="Harris H.M."/>
            <person name="McCann A."/>
            <person name="Guo C."/>
            <person name="Argimon S."/>
            <person name="Zhang W."/>
            <person name="Yang X."/>
            <person name="Jeffery I.B."/>
            <person name="Cooney J.C."/>
            <person name="Kagawa T.F."/>
            <person name="Liu W."/>
            <person name="Song Y."/>
            <person name="Salvetti E."/>
            <person name="Wrobel A."/>
            <person name="Rasinkangas P."/>
            <person name="Parkhill J."/>
            <person name="Rea M.C."/>
            <person name="O'Sullivan O."/>
            <person name="Ritari J."/>
            <person name="Douillard F.P."/>
            <person name="Paul Ross R."/>
            <person name="Yang R."/>
            <person name="Briner A.E."/>
            <person name="Felis G.E."/>
            <person name="de Vos W.M."/>
            <person name="Barrangou R."/>
            <person name="Klaenhammer T.R."/>
            <person name="Caufield P.W."/>
            <person name="Cui Y."/>
            <person name="Zhang H."/>
            <person name="O'Toole P.W."/>
        </authorList>
    </citation>
    <scope>NUCLEOTIDE SEQUENCE [LARGE SCALE GENOMIC DNA]</scope>
    <source>
        <strain evidence="13 14">DSM 15353</strain>
    </source>
</reference>
<dbReference type="InterPro" id="IPR016195">
    <property type="entry name" value="Pol/histidinol_Pase-like"/>
</dbReference>
<evidence type="ECO:0000256" key="2">
    <source>
        <dbReference type="ARBA" id="ARBA00009496"/>
    </source>
</evidence>
<keyword evidence="7" id="KW-0235">DNA replication</keyword>
<dbReference type="EMBL" id="JQBK01000011">
    <property type="protein sequence ID" value="KRN86935.1"/>
    <property type="molecule type" value="Genomic_DNA"/>
</dbReference>
<sequence>MFSPLQVISCYSLLQSPLKISDLVKKASEMGYQALAITDINVMYGVLDFYKACRKYHIKPLLGLTLQLNDTRQKQTANDVILLAKNNQGYHNLMKLSSLKMTKDPDDPNGDRLLLTEIAPLLHELFVITPTKNSLVLEALHSHNFTGAKTELTKIKEICEPNSLFLGVSMHMEDQLVIDLRALAKELNLNIVAASTLKYLRPEQNFEVSVLNSIRLGKKMTSSELTHQQDGLHFLKSPQEFLQEYRKSGLEDAFQNTTQIVDQVDIQIEFPPTRLPRFKTPKGYTSAQYLQELCQAGLKKRAQENQIGNLKPYQKRLDHELAVIERMGFDDYFLVVWDVTHFAHEHQIMIGPGRGSAAGSLVAYTLMITDVDPIQYNLLFERFLNEERVQMPDIDLDIPDLKRDQVIKYVHKKYGHEQMAQIITFGTLAAKQALRDVGRVMGETTYEMDQWSKAIPSVLHITLAEAYQKSQRLQNLVADSQKNELIYRTATHLEGLPRHYSLHAAGVILSEQKLSDLVPVQLGPDEMLVTQFAKDQVEEVGLLKMDFLGLRNLTILENSLRFIAIGCQQKLDIHQIDLKDPPTLALFQKADTNGVFQFESDGIRNVLRKLVPTSFEDIAAVNALYRPGPMNNIDEFIARKHGQRRVTYPDPSLKKILEPTYGIMVYQEQVMQVASAMGAFSLGQADLLRRAMSKKKHDVISEMQQKFINGATSKGFDSQTAEKVYDYISRFGDYGFNRSHAVAYSKMAFELAYVKCHYPAAFYAALLNSVIGSDKKIKTYLTEAKSRQIKVHAPAINESEIYFILKNHAIYFGLGCIKTVRRNFVHAIIQERKAHGPYRTFNNFLQRIPAEFLKQEGIEALIYSGAFDELEPSRAKLLDQLPKMLKNAELSGANVELFEMLAPKAEETVPELSEEERLNKENYYLGAFLSGHPVEKFPNLMQTYHTAKVSEIRAGQSVTTIVYVKKIKTIRTKKGEQMAFVTADDETGTIDLTVFPQQFRQYGSKLSEGVVVMVKGKVEERRGLQLLVSSLNLAQDVIKQRYFLRLPNGSSVQKKQELKRLLEVFHGKVPVIVYDEHSNRKVLLSEELWLSTDDRAQQEVIKLLGESNVVLK</sequence>
<comment type="subcellular location">
    <subcellularLocation>
        <location evidence="1">Cytoplasm</location>
    </subcellularLocation>
</comment>
<dbReference type="PATRIC" id="fig|89059.3.peg.228"/>
<evidence type="ECO:0000256" key="6">
    <source>
        <dbReference type="ARBA" id="ARBA00022695"/>
    </source>
</evidence>
<dbReference type="Pfam" id="PF17657">
    <property type="entry name" value="DNA_pol3_finger"/>
    <property type="match status" value="1"/>
</dbReference>
<protein>
    <recommendedName>
        <fullName evidence="4">DNA polymerase III subunit alpha</fullName>
        <ecNumber evidence="3">2.7.7.7</ecNumber>
    </recommendedName>
</protein>
<dbReference type="CDD" id="cd07431">
    <property type="entry name" value="PHP_PolIIIA"/>
    <property type="match status" value="1"/>
</dbReference>
<comment type="catalytic activity">
    <reaction evidence="11">
        <text>DNA(n) + a 2'-deoxyribonucleoside 5'-triphosphate = DNA(n+1) + diphosphate</text>
        <dbReference type="Rhea" id="RHEA:22508"/>
        <dbReference type="Rhea" id="RHEA-COMP:17339"/>
        <dbReference type="Rhea" id="RHEA-COMP:17340"/>
        <dbReference type="ChEBI" id="CHEBI:33019"/>
        <dbReference type="ChEBI" id="CHEBI:61560"/>
        <dbReference type="ChEBI" id="CHEBI:173112"/>
        <dbReference type="EC" id="2.7.7.7"/>
    </reaction>
</comment>
<dbReference type="Pfam" id="PF14579">
    <property type="entry name" value="HHH_6"/>
    <property type="match status" value="1"/>
</dbReference>
<comment type="similarity">
    <text evidence="2">Belongs to the DNA polymerase type-C family. DnaE subfamily.</text>
</comment>
<comment type="subunit">
    <text evidence="10">DNA polymerase III contains a core (composed of alpha, epsilon and theta chains) that associates with a tau subunit. This core dimerizes to form the POLIII' complex. PolIII' associates with the gamma complex (composed of gamma, delta, delta', psi and chi chains) and with the beta chain to form the complete DNA polymerase III complex.</text>
</comment>
<comment type="caution">
    <text evidence="13">The sequence shown here is derived from an EMBL/GenBank/DDBJ whole genome shotgun (WGS) entry which is preliminary data.</text>
</comment>
<dbReference type="GO" id="GO:0005737">
    <property type="term" value="C:cytoplasm"/>
    <property type="evidence" value="ECO:0007669"/>
    <property type="project" value="UniProtKB-SubCell"/>
</dbReference>
<dbReference type="Gene3D" id="1.10.150.870">
    <property type="match status" value="1"/>
</dbReference>
<dbReference type="Gene3D" id="2.40.50.140">
    <property type="entry name" value="Nucleic acid-binding proteins"/>
    <property type="match status" value="1"/>
</dbReference>
<accession>A0A0R2KJR0</accession>
<evidence type="ECO:0000256" key="11">
    <source>
        <dbReference type="ARBA" id="ARBA00049244"/>
    </source>
</evidence>
<dbReference type="InterPro" id="IPR003141">
    <property type="entry name" value="Pol/His_phosphatase_N"/>
</dbReference>
<dbReference type="InterPro" id="IPR011708">
    <property type="entry name" value="DNA_pol3_alpha_NTPase_dom"/>
</dbReference>
<dbReference type="NCBIfam" id="NF004226">
    <property type="entry name" value="PRK05673.1"/>
    <property type="match status" value="1"/>
</dbReference>
<dbReference type="GO" id="GO:0006260">
    <property type="term" value="P:DNA replication"/>
    <property type="evidence" value="ECO:0007669"/>
    <property type="project" value="UniProtKB-KW"/>
</dbReference>
<dbReference type="Gene3D" id="3.20.20.140">
    <property type="entry name" value="Metal-dependent hydrolases"/>
    <property type="match status" value="1"/>
</dbReference>
<dbReference type="Gene3D" id="1.10.10.1600">
    <property type="entry name" value="Bacterial DNA polymerase III alpha subunit, thumb domain"/>
    <property type="match status" value="1"/>
</dbReference>
<dbReference type="GO" id="GO:0003887">
    <property type="term" value="F:DNA-directed DNA polymerase activity"/>
    <property type="evidence" value="ECO:0007669"/>
    <property type="project" value="UniProtKB-KW"/>
</dbReference>
<name>A0A0R2KJR0_9LACO</name>
<dbReference type="InterPro" id="IPR041931">
    <property type="entry name" value="DNA_pol3_alpha_thumb_dom"/>
</dbReference>
<evidence type="ECO:0000313" key="13">
    <source>
        <dbReference type="EMBL" id="KRN86935.1"/>
    </source>
</evidence>
<dbReference type="OrthoDB" id="9803237at2"/>
<feature type="domain" description="Polymerase/histidinol phosphatase N-terminal" evidence="12">
    <location>
        <begin position="3"/>
        <end position="70"/>
    </location>
</feature>
<keyword evidence="8" id="KW-0239">DNA-directed DNA polymerase</keyword>
<keyword evidence="6" id="KW-0548">Nucleotidyltransferase</keyword>
<dbReference type="GO" id="GO:0003676">
    <property type="term" value="F:nucleic acid binding"/>
    <property type="evidence" value="ECO:0007669"/>
    <property type="project" value="InterPro"/>
</dbReference>
<dbReference type="PANTHER" id="PTHR32294">
    <property type="entry name" value="DNA POLYMERASE III SUBUNIT ALPHA"/>
    <property type="match status" value="1"/>
</dbReference>
<dbReference type="EC" id="2.7.7.7" evidence="3"/>
<dbReference type="Pfam" id="PF02811">
    <property type="entry name" value="PHP"/>
    <property type="match status" value="1"/>
</dbReference>
<evidence type="ECO:0000256" key="3">
    <source>
        <dbReference type="ARBA" id="ARBA00012417"/>
    </source>
</evidence>
<evidence type="ECO:0000256" key="9">
    <source>
        <dbReference type="ARBA" id="ARBA00025611"/>
    </source>
</evidence>
<gene>
    <name evidence="13" type="ORF">IV43_GL000223</name>
</gene>
<dbReference type="CDD" id="cd04485">
    <property type="entry name" value="DnaE_OBF"/>
    <property type="match status" value="1"/>
</dbReference>
<evidence type="ECO:0000256" key="5">
    <source>
        <dbReference type="ARBA" id="ARBA00022679"/>
    </source>
</evidence>
<dbReference type="GO" id="GO:0008408">
    <property type="term" value="F:3'-5' exonuclease activity"/>
    <property type="evidence" value="ECO:0007669"/>
    <property type="project" value="InterPro"/>
</dbReference>
<dbReference type="InterPro" id="IPR004013">
    <property type="entry name" value="PHP_dom"/>
</dbReference>
<dbReference type="InterPro" id="IPR004805">
    <property type="entry name" value="DnaE2/DnaE/PolC"/>
</dbReference>
<evidence type="ECO:0000256" key="1">
    <source>
        <dbReference type="ARBA" id="ARBA00004496"/>
    </source>
</evidence>
<evidence type="ECO:0000259" key="12">
    <source>
        <dbReference type="SMART" id="SM00481"/>
    </source>
</evidence>
<dbReference type="Pfam" id="PF01336">
    <property type="entry name" value="tRNA_anti-codon"/>
    <property type="match status" value="1"/>
</dbReference>
<dbReference type="SMART" id="SM00481">
    <property type="entry name" value="POLIIIAc"/>
    <property type="match status" value="1"/>
</dbReference>
<evidence type="ECO:0000256" key="4">
    <source>
        <dbReference type="ARBA" id="ARBA00019114"/>
    </source>
</evidence>
<organism evidence="13 14">
    <name type="scientific">Ligilactobacillus acidipiscis</name>
    <dbReference type="NCBI Taxonomy" id="89059"/>
    <lineage>
        <taxon>Bacteria</taxon>
        <taxon>Bacillati</taxon>
        <taxon>Bacillota</taxon>
        <taxon>Bacilli</taxon>
        <taxon>Lactobacillales</taxon>
        <taxon>Lactobacillaceae</taxon>
        <taxon>Ligilactobacillus</taxon>
    </lineage>
</organism>